<comment type="caution">
    <text evidence="3">The sequence shown here is derived from an EMBL/GenBank/DDBJ whole genome shotgun (WGS) entry which is preliminary data.</text>
</comment>
<protein>
    <recommendedName>
        <fullName evidence="2">Cytokinin riboside 5'-monophosphate phosphoribohydrolase</fullName>
        <ecNumber evidence="2">3.2.2.n1</ecNumber>
    </recommendedName>
</protein>
<dbReference type="PANTHER" id="PTHR31223:SF70">
    <property type="entry name" value="LOG FAMILY PROTEIN YJL055W"/>
    <property type="match status" value="1"/>
</dbReference>
<dbReference type="Pfam" id="PF03641">
    <property type="entry name" value="Lysine_decarbox"/>
    <property type="match status" value="1"/>
</dbReference>
<dbReference type="GO" id="GO:0005829">
    <property type="term" value="C:cytosol"/>
    <property type="evidence" value="ECO:0007669"/>
    <property type="project" value="TreeGrafter"/>
</dbReference>
<dbReference type="NCBIfam" id="TIGR00730">
    <property type="entry name" value="Rossman fold protein, TIGR00730 family"/>
    <property type="match status" value="1"/>
</dbReference>
<dbReference type="Proteomes" id="UP000279446">
    <property type="component" value="Unassembled WGS sequence"/>
</dbReference>
<name>A0A433Y6Y2_9BACL</name>
<dbReference type="GO" id="GO:0009691">
    <property type="term" value="P:cytokinin biosynthetic process"/>
    <property type="evidence" value="ECO:0007669"/>
    <property type="project" value="UniProtKB-UniRule"/>
</dbReference>
<keyword evidence="4" id="KW-1185">Reference proteome</keyword>
<dbReference type="FunFam" id="3.40.50.450:FF:000012">
    <property type="entry name" value="LOG family protein YvdD"/>
    <property type="match status" value="1"/>
</dbReference>
<sequence length="196" mass="21505">MKTICVFSGSNMGSDEAYRLAAIELGGYMARQNYRLVYGGSRMGLMGVTANEVMSCGGEVIGVMPTGLFAGEVVHREVTELIEVDGMHSRKAKMAELADGFIALPGGFGTYEELFEVLCWSQIGIHQKPVGVLNVKGYFDPLLKMIQTSITEGFVKPTHLSLLNVAEHAEELIHQMETYTPQQLENKWSNQPIGSN</sequence>
<dbReference type="InterPro" id="IPR031100">
    <property type="entry name" value="LOG_fam"/>
</dbReference>
<dbReference type="GO" id="GO:0016799">
    <property type="term" value="F:hydrolase activity, hydrolyzing N-glycosyl compounds"/>
    <property type="evidence" value="ECO:0007669"/>
    <property type="project" value="TreeGrafter"/>
</dbReference>
<dbReference type="PANTHER" id="PTHR31223">
    <property type="entry name" value="LOG FAMILY PROTEIN YJL055W"/>
    <property type="match status" value="1"/>
</dbReference>
<organism evidence="3 4">
    <name type="scientific">Paenibacillus anaericanus</name>
    <dbReference type="NCBI Taxonomy" id="170367"/>
    <lineage>
        <taxon>Bacteria</taxon>
        <taxon>Bacillati</taxon>
        <taxon>Bacillota</taxon>
        <taxon>Bacilli</taxon>
        <taxon>Bacillales</taxon>
        <taxon>Paenibacillaceae</taxon>
        <taxon>Paenibacillus</taxon>
    </lineage>
</organism>
<dbReference type="Gene3D" id="3.40.50.450">
    <property type="match status" value="1"/>
</dbReference>
<dbReference type="EMBL" id="RZNY01000013">
    <property type="protein sequence ID" value="RUT45134.1"/>
    <property type="molecule type" value="Genomic_DNA"/>
</dbReference>
<dbReference type="SUPFAM" id="SSF102405">
    <property type="entry name" value="MCP/YpsA-like"/>
    <property type="match status" value="1"/>
</dbReference>
<dbReference type="RefSeq" id="WP_127193028.1">
    <property type="nucleotide sequence ID" value="NZ_JAUSSS010000004.1"/>
</dbReference>
<accession>A0A433Y6Y2</accession>
<keyword evidence="2" id="KW-0378">Hydrolase</keyword>
<evidence type="ECO:0000313" key="4">
    <source>
        <dbReference type="Proteomes" id="UP000279446"/>
    </source>
</evidence>
<keyword evidence="2" id="KW-0203">Cytokinin biosynthesis</keyword>
<comment type="similarity">
    <text evidence="1 2">Belongs to the LOG family.</text>
</comment>
<proteinExistence type="inferred from homology"/>
<dbReference type="OrthoDB" id="9801098at2"/>
<evidence type="ECO:0000256" key="2">
    <source>
        <dbReference type="RuleBase" id="RU363015"/>
    </source>
</evidence>
<dbReference type="InterPro" id="IPR005269">
    <property type="entry name" value="LOG"/>
</dbReference>
<gene>
    <name evidence="3" type="ORF">EJP82_15730</name>
</gene>
<reference evidence="3 4" key="1">
    <citation type="submission" date="2018-12" db="EMBL/GenBank/DDBJ databases">
        <authorList>
            <person name="Sun L."/>
            <person name="Chen Z."/>
        </authorList>
    </citation>
    <scope>NUCLEOTIDE SEQUENCE [LARGE SCALE GENOMIC DNA]</scope>
    <source>
        <strain evidence="3 4">DSM 15890</strain>
    </source>
</reference>
<dbReference type="AlphaFoldDB" id="A0A433Y6Y2"/>
<dbReference type="EC" id="3.2.2.n1" evidence="2"/>
<evidence type="ECO:0000313" key="3">
    <source>
        <dbReference type="EMBL" id="RUT45134.1"/>
    </source>
</evidence>
<evidence type="ECO:0000256" key="1">
    <source>
        <dbReference type="ARBA" id="ARBA00006763"/>
    </source>
</evidence>